<evidence type="ECO:0000256" key="11">
    <source>
        <dbReference type="SAM" id="Phobius"/>
    </source>
</evidence>
<dbReference type="GO" id="GO:0000155">
    <property type="term" value="F:phosphorelay sensor kinase activity"/>
    <property type="evidence" value="ECO:0007669"/>
    <property type="project" value="InterPro"/>
</dbReference>
<evidence type="ECO:0000313" key="14">
    <source>
        <dbReference type="EMBL" id="MBB6522035.1"/>
    </source>
</evidence>
<evidence type="ECO:0000256" key="6">
    <source>
        <dbReference type="ARBA" id="ARBA00022692"/>
    </source>
</evidence>
<reference evidence="14 15" key="1">
    <citation type="submission" date="2020-08" db="EMBL/GenBank/DDBJ databases">
        <title>Genomic Encyclopedia of Type Strains, Phase IV (KMG-IV): sequencing the most valuable type-strain genomes for metagenomic binning, comparative biology and taxonomic classification.</title>
        <authorList>
            <person name="Goeker M."/>
        </authorList>
    </citation>
    <scope>NUCLEOTIDE SEQUENCE [LARGE SCALE GENOMIC DNA]</scope>
    <source>
        <strain evidence="14 15">DSM 22368</strain>
    </source>
</reference>
<dbReference type="InterPro" id="IPR050428">
    <property type="entry name" value="TCS_sensor_his_kinase"/>
</dbReference>
<dbReference type="InterPro" id="IPR036890">
    <property type="entry name" value="HATPase_C_sf"/>
</dbReference>
<name>A0A7X0JTL9_9GAMM</name>
<dbReference type="SUPFAM" id="SSF55874">
    <property type="entry name" value="ATPase domain of HSP90 chaperone/DNA topoisomerase II/histidine kinase"/>
    <property type="match status" value="1"/>
</dbReference>
<comment type="subcellular location">
    <subcellularLocation>
        <location evidence="2">Membrane</location>
    </subcellularLocation>
</comment>
<dbReference type="PANTHER" id="PTHR45436">
    <property type="entry name" value="SENSOR HISTIDINE KINASE YKOH"/>
    <property type="match status" value="1"/>
</dbReference>
<dbReference type="GO" id="GO:0005886">
    <property type="term" value="C:plasma membrane"/>
    <property type="evidence" value="ECO:0007669"/>
    <property type="project" value="TreeGrafter"/>
</dbReference>
<evidence type="ECO:0000256" key="8">
    <source>
        <dbReference type="ARBA" id="ARBA00022989"/>
    </source>
</evidence>
<keyword evidence="6 11" id="KW-0812">Transmembrane</keyword>
<dbReference type="InterPro" id="IPR003594">
    <property type="entry name" value="HATPase_dom"/>
</dbReference>
<evidence type="ECO:0000256" key="3">
    <source>
        <dbReference type="ARBA" id="ARBA00012438"/>
    </source>
</evidence>
<keyword evidence="5 14" id="KW-0808">Transferase</keyword>
<feature type="domain" description="Histidine kinase" evidence="12">
    <location>
        <begin position="244"/>
        <end position="449"/>
    </location>
</feature>
<dbReference type="Gene3D" id="1.10.287.130">
    <property type="match status" value="1"/>
</dbReference>
<sequence length="453" mass="51415">MSIAQRLFLISFLILGFIALAVAVGLGKAHSLNVETLIRERLKLINYSLLSQADNFSGEIYLPHTVNDERFNEEDSPLLAQVYDDQGRLAWRSISATTHQLSLPQPEAGQWLFGLAVDEQGQNYYSLSYNTSWPDEFGRHSRFVFSVLEKADGYQERQRNVYWIIAISTGLVLLALLLLQWLIVRLSLKPLQKLSRDIQNLNSGDQEKLSSSYSKDLNPMALDLNLMIDNERRQRQRYHDRMADLSHSLKTPLSVLRGLSHEAEEDLIDKKQLSQSMNKQLRRMRDIVDYQLQRAVTGNQQASFVAVSLEQEVGAIIKALQKVYLDKNIQCQINIEKGLSVYADEQDMAEVFGNLCDNAFKYGKSQVAVDAWQDKKAWYFSVSDDGPGIPENEQDSIFERGVRLDSQAEGQGFGLALVREILASYQAELSLSSSQWQGAKLQLRFPKHNSSTS</sequence>
<dbReference type="InterPro" id="IPR004358">
    <property type="entry name" value="Sig_transdc_His_kin-like_C"/>
</dbReference>
<comment type="catalytic activity">
    <reaction evidence="1">
        <text>ATP + protein L-histidine = ADP + protein N-phospho-L-histidine.</text>
        <dbReference type="EC" id="2.7.13.3"/>
    </reaction>
</comment>
<gene>
    <name evidence="14" type="ORF">HNR48_002320</name>
</gene>
<keyword evidence="9" id="KW-0902">Two-component regulatory system</keyword>
<evidence type="ECO:0000256" key="7">
    <source>
        <dbReference type="ARBA" id="ARBA00022777"/>
    </source>
</evidence>
<evidence type="ECO:0000256" key="1">
    <source>
        <dbReference type="ARBA" id="ARBA00000085"/>
    </source>
</evidence>
<keyword evidence="4" id="KW-0597">Phosphoprotein</keyword>
<evidence type="ECO:0000313" key="15">
    <source>
        <dbReference type="Proteomes" id="UP000528457"/>
    </source>
</evidence>
<dbReference type="AlphaFoldDB" id="A0A7X0JTL9"/>
<dbReference type="PROSITE" id="PS50885">
    <property type="entry name" value="HAMP"/>
    <property type="match status" value="1"/>
</dbReference>
<dbReference type="Proteomes" id="UP000528457">
    <property type="component" value="Unassembled WGS sequence"/>
</dbReference>
<evidence type="ECO:0000256" key="4">
    <source>
        <dbReference type="ARBA" id="ARBA00022553"/>
    </source>
</evidence>
<dbReference type="InterPro" id="IPR036097">
    <property type="entry name" value="HisK_dim/P_sf"/>
</dbReference>
<accession>A0A7X0JTL9</accession>
<dbReference type="SUPFAM" id="SSF47384">
    <property type="entry name" value="Homodimeric domain of signal transducing histidine kinase"/>
    <property type="match status" value="1"/>
</dbReference>
<dbReference type="RefSeq" id="WP_166846926.1">
    <property type="nucleotide sequence ID" value="NZ_JAAONY010000002.1"/>
</dbReference>
<dbReference type="PANTHER" id="PTHR45436:SF4">
    <property type="entry name" value="SENSOR PROTEIN PHOQ"/>
    <property type="match status" value="1"/>
</dbReference>
<dbReference type="FunCoup" id="A0A7X0JTL9">
    <property type="interactions" value="116"/>
</dbReference>
<evidence type="ECO:0000256" key="2">
    <source>
        <dbReference type="ARBA" id="ARBA00004370"/>
    </source>
</evidence>
<dbReference type="EMBL" id="JACHHT010000002">
    <property type="protein sequence ID" value="MBB6522035.1"/>
    <property type="molecule type" value="Genomic_DNA"/>
</dbReference>
<dbReference type="SMART" id="SM00387">
    <property type="entry name" value="HATPase_c"/>
    <property type="match status" value="1"/>
</dbReference>
<dbReference type="CDD" id="cd00082">
    <property type="entry name" value="HisKA"/>
    <property type="match status" value="1"/>
</dbReference>
<dbReference type="Pfam" id="PF00512">
    <property type="entry name" value="HisKA"/>
    <property type="match status" value="1"/>
</dbReference>
<keyword evidence="8 11" id="KW-1133">Transmembrane helix</keyword>
<keyword evidence="15" id="KW-1185">Reference proteome</keyword>
<evidence type="ECO:0000256" key="10">
    <source>
        <dbReference type="ARBA" id="ARBA00023136"/>
    </source>
</evidence>
<dbReference type="PROSITE" id="PS50109">
    <property type="entry name" value="HIS_KIN"/>
    <property type="match status" value="1"/>
</dbReference>
<protein>
    <recommendedName>
        <fullName evidence="3">histidine kinase</fullName>
        <ecNumber evidence="3">2.7.13.3</ecNumber>
    </recommendedName>
</protein>
<organism evidence="14 15">
    <name type="scientific">Pseudoteredinibacter isoporae</name>
    <dbReference type="NCBI Taxonomy" id="570281"/>
    <lineage>
        <taxon>Bacteria</taxon>
        <taxon>Pseudomonadati</taxon>
        <taxon>Pseudomonadota</taxon>
        <taxon>Gammaproteobacteria</taxon>
        <taxon>Cellvibrionales</taxon>
        <taxon>Cellvibrionaceae</taxon>
        <taxon>Pseudoteredinibacter</taxon>
    </lineage>
</organism>
<comment type="caution">
    <text evidence="14">The sequence shown here is derived from an EMBL/GenBank/DDBJ whole genome shotgun (WGS) entry which is preliminary data.</text>
</comment>
<evidence type="ECO:0000259" key="13">
    <source>
        <dbReference type="PROSITE" id="PS50885"/>
    </source>
</evidence>
<feature type="domain" description="HAMP" evidence="13">
    <location>
        <begin position="185"/>
        <end position="236"/>
    </location>
</feature>
<feature type="transmembrane region" description="Helical" evidence="11">
    <location>
        <begin position="161"/>
        <end position="184"/>
    </location>
</feature>
<dbReference type="EC" id="2.7.13.3" evidence="3"/>
<dbReference type="Pfam" id="PF02518">
    <property type="entry name" value="HATPase_c"/>
    <property type="match status" value="1"/>
</dbReference>
<dbReference type="Gene3D" id="3.30.565.10">
    <property type="entry name" value="Histidine kinase-like ATPase, C-terminal domain"/>
    <property type="match status" value="1"/>
</dbReference>
<keyword evidence="7 14" id="KW-0418">Kinase</keyword>
<dbReference type="PRINTS" id="PR00344">
    <property type="entry name" value="BCTRLSENSOR"/>
</dbReference>
<proteinExistence type="predicted"/>
<dbReference type="SMART" id="SM00388">
    <property type="entry name" value="HisKA"/>
    <property type="match status" value="1"/>
</dbReference>
<evidence type="ECO:0000259" key="12">
    <source>
        <dbReference type="PROSITE" id="PS50109"/>
    </source>
</evidence>
<dbReference type="InterPro" id="IPR003660">
    <property type="entry name" value="HAMP_dom"/>
</dbReference>
<dbReference type="GO" id="GO:0005524">
    <property type="term" value="F:ATP binding"/>
    <property type="evidence" value="ECO:0007669"/>
    <property type="project" value="UniProtKB-KW"/>
</dbReference>
<dbReference type="InParanoid" id="A0A7X0JTL9"/>
<evidence type="ECO:0000256" key="9">
    <source>
        <dbReference type="ARBA" id="ARBA00023012"/>
    </source>
</evidence>
<keyword evidence="10 11" id="KW-0472">Membrane</keyword>
<dbReference type="InterPro" id="IPR003661">
    <property type="entry name" value="HisK_dim/P_dom"/>
</dbReference>
<dbReference type="InterPro" id="IPR005467">
    <property type="entry name" value="His_kinase_dom"/>
</dbReference>
<evidence type="ECO:0000256" key="5">
    <source>
        <dbReference type="ARBA" id="ARBA00022679"/>
    </source>
</evidence>